<evidence type="ECO:0000256" key="1">
    <source>
        <dbReference type="ARBA" id="ARBA00008791"/>
    </source>
</evidence>
<dbReference type="PANTHER" id="PTHR46268">
    <property type="entry name" value="STRESS RESPONSE PROTEIN NHAX"/>
    <property type="match status" value="1"/>
</dbReference>
<proteinExistence type="inferred from homology"/>
<comment type="similarity">
    <text evidence="1">Belongs to the universal stress protein A family.</text>
</comment>
<dbReference type="InterPro" id="IPR006015">
    <property type="entry name" value="Universal_stress_UspA"/>
</dbReference>
<keyword evidence="4" id="KW-1185">Reference proteome</keyword>
<dbReference type="PRINTS" id="PR01438">
    <property type="entry name" value="UNVRSLSTRESS"/>
</dbReference>
<dbReference type="PANTHER" id="PTHR46268:SF6">
    <property type="entry name" value="UNIVERSAL STRESS PROTEIN UP12"/>
    <property type="match status" value="1"/>
</dbReference>
<dbReference type="InterPro" id="IPR006016">
    <property type="entry name" value="UspA"/>
</dbReference>
<sequence length="267" mass="27171">MTGALLEPVRRSPYGLATVVAGVDGTATGELVLERAMIEADLRGWHLRLLHVQPEQDAPGRDEVRDRGARLLERMTDQAHAASAVVAVTSRLLVGPVAERLLSAAGAADLLVVGGRPDAEAAGPGVAVRVAARHGGPVLVVRPPEGRPGPARSGGGSRKPVVLGVVDGAGDAAAVTEFALGEARLRGCDAVQLHTGAARGEWDEAAGDVVVRHRLLAGDPAEALVRASAGACAVVLGRRGPSGRGRLLGPVGDALVRHAACPVFLVG</sequence>
<evidence type="ECO:0000313" key="4">
    <source>
        <dbReference type="Proteomes" id="UP000239209"/>
    </source>
</evidence>
<name>A0A2T0SHM4_9ACTN</name>
<protein>
    <submittedName>
        <fullName evidence="3">Universal stress protein family protein</fullName>
    </submittedName>
</protein>
<feature type="domain" description="UspA" evidence="2">
    <location>
        <begin position="18"/>
        <end position="142"/>
    </location>
</feature>
<dbReference type="EMBL" id="PVZG01000001">
    <property type="protein sequence ID" value="PRY32918.1"/>
    <property type="molecule type" value="Genomic_DNA"/>
</dbReference>
<evidence type="ECO:0000259" key="2">
    <source>
        <dbReference type="Pfam" id="PF00582"/>
    </source>
</evidence>
<evidence type="ECO:0000313" key="3">
    <source>
        <dbReference type="EMBL" id="PRY32918.1"/>
    </source>
</evidence>
<feature type="domain" description="UspA" evidence="2">
    <location>
        <begin position="204"/>
        <end position="266"/>
    </location>
</feature>
<dbReference type="SUPFAM" id="SSF52402">
    <property type="entry name" value="Adenine nucleotide alpha hydrolases-like"/>
    <property type="match status" value="2"/>
</dbReference>
<dbReference type="Pfam" id="PF00582">
    <property type="entry name" value="Usp"/>
    <property type="match status" value="2"/>
</dbReference>
<gene>
    <name evidence="3" type="ORF">CLV70_10177</name>
</gene>
<accession>A0A2T0SHM4</accession>
<dbReference type="Gene3D" id="3.40.50.12370">
    <property type="match status" value="1"/>
</dbReference>
<dbReference type="AlphaFoldDB" id="A0A2T0SHM4"/>
<reference evidence="3 4" key="1">
    <citation type="submission" date="2018-03" db="EMBL/GenBank/DDBJ databases">
        <title>Genomic Encyclopedia of Archaeal and Bacterial Type Strains, Phase II (KMG-II): from individual species to whole genera.</title>
        <authorList>
            <person name="Goeker M."/>
        </authorList>
    </citation>
    <scope>NUCLEOTIDE SEQUENCE [LARGE SCALE GENOMIC DNA]</scope>
    <source>
        <strain evidence="3 4">DSM 45348</strain>
    </source>
</reference>
<organism evidence="3 4">
    <name type="scientific">Pseudosporangium ferrugineum</name>
    <dbReference type="NCBI Taxonomy" id="439699"/>
    <lineage>
        <taxon>Bacteria</taxon>
        <taxon>Bacillati</taxon>
        <taxon>Actinomycetota</taxon>
        <taxon>Actinomycetes</taxon>
        <taxon>Micromonosporales</taxon>
        <taxon>Micromonosporaceae</taxon>
        <taxon>Pseudosporangium</taxon>
    </lineage>
</organism>
<comment type="caution">
    <text evidence="3">The sequence shown here is derived from an EMBL/GenBank/DDBJ whole genome shotgun (WGS) entry which is preliminary data.</text>
</comment>
<dbReference type="RefSeq" id="WP_106124296.1">
    <property type="nucleotide sequence ID" value="NZ_PVZG01000001.1"/>
</dbReference>
<dbReference type="Proteomes" id="UP000239209">
    <property type="component" value="Unassembled WGS sequence"/>
</dbReference>